<dbReference type="Pfam" id="PF13676">
    <property type="entry name" value="TIR_2"/>
    <property type="match status" value="1"/>
</dbReference>
<dbReference type="InterPro" id="IPR017281">
    <property type="entry name" value="Myelin_different_resp_MyD88"/>
</dbReference>
<dbReference type="GO" id="GO:0070976">
    <property type="term" value="F:TIR domain binding"/>
    <property type="evidence" value="ECO:0007669"/>
    <property type="project" value="InterPro"/>
</dbReference>
<dbReference type="Gene3D" id="3.40.50.10140">
    <property type="entry name" value="Toll/interleukin-1 receptor homology (TIR) domain"/>
    <property type="match status" value="1"/>
</dbReference>
<comment type="subcellular location">
    <subcellularLocation>
        <location evidence="1">Cytoplasm</location>
    </subcellularLocation>
</comment>
<accession>A0A1B6DXX9</accession>
<dbReference type="PANTHER" id="PTHR15079:SF3">
    <property type="entry name" value="MYELOID DIFFERENTIATION PRIMARY RESPONSE PROTEIN MYD88"/>
    <property type="match status" value="1"/>
</dbReference>
<keyword evidence="3" id="KW-0395">Inflammatory response</keyword>
<evidence type="ECO:0000259" key="4">
    <source>
        <dbReference type="PROSITE" id="PS50017"/>
    </source>
</evidence>
<dbReference type="InterPro" id="IPR011029">
    <property type="entry name" value="DEATH-like_dom_sf"/>
</dbReference>
<feature type="domain" description="TIR" evidence="5">
    <location>
        <begin position="148"/>
        <end position="280"/>
    </location>
</feature>
<evidence type="ECO:0008006" key="7">
    <source>
        <dbReference type="Google" id="ProtNLM"/>
    </source>
</evidence>
<evidence type="ECO:0000256" key="3">
    <source>
        <dbReference type="ARBA" id="ARBA00023198"/>
    </source>
</evidence>
<dbReference type="SUPFAM" id="SSF52200">
    <property type="entry name" value="Toll/Interleukin receptor TIR domain"/>
    <property type="match status" value="1"/>
</dbReference>
<dbReference type="EMBL" id="GEDC01006783">
    <property type="protein sequence ID" value="JAS30515.1"/>
    <property type="molecule type" value="Transcribed_RNA"/>
</dbReference>
<dbReference type="GO" id="GO:0050830">
    <property type="term" value="P:defense response to Gram-positive bacterium"/>
    <property type="evidence" value="ECO:0007669"/>
    <property type="project" value="TreeGrafter"/>
</dbReference>
<dbReference type="GO" id="GO:0008063">
    <property type="term" value="P:Toll signaling pathway"/>
    <property type="evidence" value="ECO:0007669"/>
    <property type="project" value="TreeGrafter"/>
</dbReference>
<evidence type="ECO:0000256" key="2">
    <source>
        <dbReference type="ARBA" id="ARBA00022490"/>
    </source>
</evidence>
<organism evidence="6">
    <name type="scientific">Clastoptera arizonana</name>
    <name type="common">Arizona spittle bug</name>
    <dbReference type="NCBI Taxonomy" id="38151"/>
    <lineage>
        <taxon>Eukaryota</taxon>
        <taxon>Metazoa</taxon>
        <taxon>Ecdysozoa</taxon>
        <taxon>Arthropoda</taxon>
        <taxon>Hexapoda</taxon>
        <taxon>Insecta</taxon>
        <taxon>Pterygota</taxon>
        <taxon>Neoptera</taxon>
        <taxon>Paraneoptera</taxon>
        <taxon>Hemiptera</taxon>
        <taxon>Auchenorrhyncha</taxon>
        <taxon>Cercopoidea</taxon>
        <taxon>Clastopteridae</taxon>
        <taxon>Clastoptera</taxon>
    </lineage>
</organism>
<proteinExistence type="predicted"/>
<dbReference type="PANTHER" id="PTHR15079">
    <property type="entry name" value="MYD88"/>
    <property type="match status" value="1"/>
</dbReference>
<dbReference type="GO" id="GO:0045087">
    <property type="term" value="P:innate immune response"/>
    <property type="evidence" value="ECO:0007669"/>
    <property type="project" value="TreeGrafter"/>
</dbReference>
<name>A0A1B6DXX9_9HEMI</name>
<dbReference type="SUPFAM" id="SSF47986">
    <property type="entry name" value="DEATH domain"/>
    <property type="match status" value="1"/>
</dbReference>
<dbReference type="GO" id="GO:0043123">
    <property type="term" value="P:positive regulation of canonical NF-kappaB signal transduction"/>
    <property type="evidence" value="ECO:0007669"/>
    <property type="project" value="InterPro"/>
</dbReference>
<reference evidence="6" key="1">
    <citation type="submission" date="2015-12" db="EMBL/GenBank/DDBJ databases">
        <title>De novo transcriptome assembly of four potential Pierce s Disease insect vectors from Arizona vineyards.</title>
        <authorList>
            <person name="Tassone E.E."/>
        </authorList>
    </citation>
    <scope>NUCLEOTIDE SEQUENCE</scope>
</reference>
<sequence length="391" mass="44782">MAGGREINLWDIPLYALRSSSRNYLASLLNCSKVLPSPNGLPRDWRGLADLSGVPTRTIRDNPTMSILSSWEELASSSLGQLYEFLGEMDRYDIQDDIEDTLYEDAEEYLRKMSSESNSDTILKNGDVDKNILTVDDVSRLGREGQLQYYDAFVLYADEDIDYANKIVDKLENEYHLKLCCKDRDLIGGTQFQHEAIMRLIAERCQRLVIVVTPNFLNSPANKFFVTFAQALGIEQRQRKVIPCIFENCHLPVELKYYFSLNYNRSSTHWNFWDKLRDSISVPNPVAALPFSKATVRELNTNEYESYKMLEAPSTKIDKTSELPSFSDSCKIIVDCGNQSTNNQSSEKNIHLSDLTISSKKVKSKKFFQKIFKSNNNSDKTKKKTPVLDHH</sequence>
<dbReference type="GO" id="GO:0005737">
    <property type="term" value="C:cytoplasm"/>
    <property type="evidence" value="ECO:0007669"/>
    <property type="project" value="UniProtKB-SubCell"/>
</dbReference>
<keyword evidence="2" id="KW-0963">Cytoplasm</keyword>
<dbReference type="SMART" id="SM00255">
    <property type="entry name" value="TIR"/>
    <property type="match status" value="1"/>
</dbReference>
<dbReference type="InterPro" id="IPR000157">
    <property type="entry name" value="TIR_dom"/>
</dbReference>
<evidence type="ECO:0000259" key="5">
    <source>
        <dbReference type="PROSITE" id="PS50104"/>
    </source>
</evidence>
<dbReference type="FunFam" id="3.40.50.10140:FF:000022">
    <property type="entry name" value="Myd88"/>
    <property type="match status" value="1"/>
</dbReference>
<dbReference type="PROSITE" id="PS50104">
    <property type="entry name" value="TIR"/>
    <property type="match status" value="1"/>
</dbReference>
<dbReference type="PROSITE" id="PS50017">
    <property type="entry name" value="DEATH_DOMAIN"/>
    <property type="match status" value="1"/>
</dbReference>
<dbReference type="GO" id="GO:0034142">
    <property type="term" value="P:toll-like receptor 4 signaling pathway"/>
    <property type="evidence" value="ECO:0007669"/>
    <property type="project" value="TreeGrafter"/>
</dbReference>
<evidence type="ECO:0000256" key="1">
    <source>
        <dbReference type="ARBA" id="ARBA00004496"/>
    </source>
</evidence>
<dbReference type="AlphaFoldDB" id="A0A1B6DXX9"/>
<dbReference type="GO" id="GO:0005886">
    <property type="term" value="C:plasma membrane"/>
    <property type="evidence" value="ECO:0007669"/>
    <property type="project" value="TreeGrafter"/>
</dbReference>
<gene>
    <name evidence="6" type="ORF">g.12756</name>
</gene>
<dbReference type="GO" id="GO:0002755">
    <property type="term" value="P:MyD88-dependent toll-like receptor signaling pathway"/>
    <property type="evidence" value="ECO:0007669"/>
    <property type="project" value="InterPro"/>
</dbReference>
<dbReference type="InterPro" id="IPR000488">
    <property type="entry name" value="Death_dom"/>
</dbReference>
<protein>
    <recommendedName>
        <fullName evidence="7">TIR domain-containing protein</fullName>
    </recommendedName>
</protein>
<dbReference type="Pfam" id="PF00531">
    <property type="entry name" value="Death"/>
    <property type="match status" value="1"/>
</dbReference>
<dbReference type="InterPro" id="IPR035897">
    <property type="entry name" value="Toll_tir_struct_dom_sf"/>
</dbReference>
<evidence type="ECO:0000313" key="6">
    <source>
        <dbReference type="EMBL" id="JAS30515.1"/>
    </source>
</evidence>
<dbReference type="Gene3D" id="1.10.533.10">
    <property type="entry name" value="Death Domain, Fas"/>
    <property type="match status" value="1"/>
</dbReference>
<dbReference type="GO" id="GO:0035325">
    <property type="term" value="F:Toll-like receptor binding"/>
    <property type="evidence" value="ECO:0007669"/>
    <property type="project" value="TreeGrafter"/>
</dbReference>
<feature type="domain" description="Death" evidence="4">
    <location>
        <begin position="62"/>
        <end position="102"/>
    </location>
</feature>